<sequence length="321" mass="35933">MKPKIYITRKLPANLVNQLSSQFDVRMWEKEDVPVPKDVLVEEIKHVDGVISLLTEQIDKEVLDQAHKLQIIANMAVGYDNIDVDYAREIGIIVTNTPDVLTESTADLTFALLMATARRIVEANDYIRNDQWDNWGPYLLAGSDIFGKTIGLVGMGRIGQAVARRAKGFGMSILYHNRNRNLEAEEELQATYTSFEALLANADYIVSLLPLTTETRHKFNKPAFDTMKQSAIFINASRGQVVDEEALFNALHSKQIKAAGLDVFEAEPIRSDHPLVNSPNVVCLPHIGSATIETRTKMIQLCVDNMKDYFFGEGPITPINK</sequence>
<evidence type="ECO:0000256" key="2">
    <source>
        <dbReference type="ARBA" id="ARBA00023002"/>
    </source>
</evidence>
<dbReference type="PANTHER" id="PTHR10996">
    <property type="entry name" value="2-HYDROXYACID DEHYDROGENASE-RELATED"/>
    <property type="match status" value="1"/>
</dbReference>
<evidence type="ECO:0000256" key="1">
    <source>
        <dbReference type="ARBA" id="ARBA00005854"/>
    </source>
</evidence>
<evidence type="ECO:0000256" key="3">
    <source>
        <dbReference type="RuleBase" id="RU003719"/>
    </source>
</evidence>
<proteinExistence type="inferred from homology"/>
<dbReference type="GO" id="GO:0005829">
    <property type="term" value="C:cytosol"/>
    <property type="evidence" value="ECO:0007669"/>
    <property type="project" value="TreeGrafter"/>
</dbReference>
<dbReference type="InterPro" id="IPR006139">
    <property type="entry name" value="D-isomer_2_OHA_DH_cat_dom"/>
</dbReference>
<dbReference type="CDD" id="cd05301">
    <property type="entry name" value="GDH"/>
    <property type="match status" value="1"/>
</dbReference>
<evidence type="ECO:0000313" key="6">
    <source>
        <dbReference type="EMBL" id="MUK90014.1"/>
    </source>
</evidence>
<dbReference type="SUPFAM" id="SSF51735">
    <property type="entry name" value="NAD(P)-binding Rossmann-fold domains"/>
    <property type="match status" value="1"/>
</dbReference>
<dbReference type="SUPFAM" id="SSF52283">
    <property type="entry name" value="Formate/glycerate dehydrogenase catalytic domain-like"/>
    <property type="match status" value="1"/>
</dbReference>
<evidence type="ECO:0000259" key="4">
    <source>
        <dbReference type="Pfam" id="PF00389"/>
    </source>
</evidence>
<dbReference type="InterPro" id="IPR036291">
    <property type="entry name" value="NAD(P)-bd_dom_sf"/>
</dbReference>
<dbReference type="EMBL" id="WOCA01000016">
    <property type="protein sequence ID" value="MUK90014.1"/>
    <property type="molecule type" value="Genomic_DNA"/>
</dbReference>
<dbReference type="GO" id="GO:0051287">
    <property type="term" value="F:NAD binding"/>
    <property type="evidence" value="ECO:0007669"/>
    <property type="project" value="InterPro"/>
</dbReference>
<dbReference type="RefSeq" id="WP_155670400.1">
    <property type="nucleotide sequence ID" value="NZ_WOCA01000016.1"/>
</dbReference>
<feature type="domain" description="D-isomer specific 2-hydroxyacid dehydrogenase NAD-binding" evidence="5">
    <location>
        <begin position="110"/>
        <end position="288"/>
    </location>
</feature>
<accession>A0A6N8FNH3</accession>
<evidence type="ECO:0000259" key="5">
    <source>
        <dbReference type="Pfam" id="PF02826"/>
    </source>
</evidence>
<comment type="caution">
    <text evidence="6">The sequence shown here is derived from an EMBL/GenBank/DDBJ whole genome shotgun (WGS) entry which is preliminary data.</text>
</comment>
<comment type="similarity">
    <text evidence="1 3">Belongs to the D-isomer specific 2-hydroxyacid dehydrogenase family.</text>
</comment>
<dbReference type="GO" id="GO:0030267">
    <property type="term" value="F:glyoxylate reductase (NADPH) activity"/>
    <property type="evidence" value="ECO:0007669"/>
    <property type="project" value="TreeGrafter"/>
</dbReference>
<feature type="domain" description="D-isomer specific 2-hydroxyacid dehydrogenase catalytic" evidence="4">
    <location>
        <begin position="6"/>
        <end position="320"/>
    </location>
</feature>
<dbReference type="Proteomes" id="UP000469125">
    <property type="component" value="Unassembled WGS sequence"/>
</dbReference>
<reference evidence="6 7" key="1">
    <citation type="submission" date="2019-11" db="EMBL/GenBank/DDBJ databases">
        <authorList>
            <person name="Li X."/>
        </authorList>
    </citation>
    <scope>NUCLEOTIDE SEQUENCE [LARGE SCALE GENOMIC DNA]</scope>
    <source>
        <strain evidence="6 7">L9</strain>
    </source>
</reference>
<dbReference type="Pfam" id="PF00389">
    <property type="entry name" value="2-Hacid_dh"/>
    <property type="match status" value="1"/>
</dbReference>
<dbReference type="PROSITE" id="PS00671">
    <property type="entry name" value="D_2_HYDROXYACID_DH_3"/>
    <property type="match status" value="1"/>
</dbReference>
<evidence type="ECO:0000313" key="7">
    <source>
        <dbReference type="Proteomes" id="UP000469125"/>
    </source>
</evidence>
<gene>
    <name evidence="6" type="ORF">GMD78_16710</name>
</gene>
<dbReference type="Gene3D" id="3.40.50.720">
    <property type="entry name" value="NAD(P)-binding Rossmann-like Domain"/>
    <property type="match status" value="2"/>
</dbReference>
<dbReference type="Pfam" id="PF02826">
    <property type="entry name" value="2-Hacid_dh_C"/>
    <property type="match status" value="1"/>
</dbReference>
<dbReference type="InterPro" id="IPR029753">
    <property type="entry name" value="D-isomer_DH_CS"/>
</dbReference>
<dbReference type="PANTHER" id="PTHR10996:SF283">
    <property type="entry name" value="GLYOXYLATE_HYDROXYPYRUVATE REDUCTASE B"/>
    <property type="match status" value="1"/>
</dbReference>
<dbReference type="GO" id="GO:0016618">
    <property type="term" value="F:hydroxypyruvate reductase [NAD(P)H] activity"/>
    <property type="evidence" value="ECO:0007669"/>
    <property type="project" value="TreeGrafter"/>
</dbReference>
<keyword evidence="7" id="KW-1185">Reference proteome</keyword>
<dbReference type="FunFam" id="3.40.50.720:FF:000462">
    <property type="entry name" value="Glyoxylate reductase (NADP+)"/>
    <property type="match status" value="1"/>
</dbReference>
<dbReference type="InterPro" id="IPR050223">
    <property type="entry name" value="D-isomer_2-hydroxyacid_DH"/>
</dbReference>
<organism evidence="6 7">
    <name type="scientific">Ornithinibacillus caprae</name>
    <dbReference type="NCBI Taxonomy" id="2678566"/>
    <lineage>
        <taxon>Bacteria</taxon>
        <taxon>Bacillati</taxon>
        <taxon>Bacillota</taxon>
        <taxon>Bacilli</taxon>
        <taxon>Bacillales</taxon>
        <taxon>Bacillaceae</taxon>
        <taxon>Ornithinibacillus</taxon>
    </lineage>
</organism>
<keyword evidence="2 3" id="KW-0560">Oxidoreductase</keyword>
<protein>
    <submittedName>
        <fullName evidence="6">D-glycerate dehydrogenase</fullName>
    </submittedName>
</protein>
<name>A0A6N8FNH3_9BACI</name>
<dbReference type="InterPro" id="IPR006140">
    <property type="entry name" value="D-isomer_DH_NAD-bd"/>
</dbReference>
<dbReference type="AlphaFoldDB" id="A0A6N8FNH3"/>